<proteinExistence type="predicted"/>
<feature type="compositionally biased region" description="Polar residues" evidence="1">
    <location>
        <begin position="439"/>
        <end position="456"/>
    </location>
</feature>
<accession>A0A9D4LI32</accession>
<evidence type="ECO:0000313" key="2">
    <source>
        <dbReference type="EMBL" id="KAH3857261.1"/>
    </source>
</evidence>
<gene>
    <name evidence="2" type="ORF">DPMN_099867</name>
</gene>
<dbReference type="AlphaFoldDB" id="A0A9D4LI32"/>
<sequence>MGESTRHKWVKSKIIEDLEAFSSDLSRDKTVASFDRHGIYLAIPHERNYMSISIPKTINTGGSVPSYDPNKVNQITANFLDPSKLQLGQSGGGGSGFNPDQFNSQSFSFFNPSAMVGKRRGTLLAAAVVEAHPEVPQWIVQNGLTFDPNKVNQITANFLDPSKLQLGPSGGGGGGFDPDQFNSQTFNFFNPSALMGKRRGTAYKNIEPPLLAAAVVAAHPEVPQWIVQNGLTFDPNKVNQITANFLDPSKLQLGPSGGGGGGFDPDQFNSQTFNFFNPSALMGKRRGTAYKNIEPPLLAAAVVAAHPEVPQWIITANFLDPSKLQLGPSGGGGGGFDPDSQFFNYFNPSALMGKRRGTAYKNIEPLHLVVVPAAAAAAVAAAADPEKLGASNGAAGGFDPDQFNTQNFNFFNPQSQSGGGGGGGSSSSSGSAPKFDANKVNQLQTNFLDPSTSKLGQSGGAAGGFDPDQYNSQTFNFFNPQAQVGR</sequence>
<evidence type="ECO:0000256" key="1">
    <source>
        <dbReference type="SAM" id="MobiDB-lite"/>
    </source>
</evidence>
<evidence type="ECO:0000313" key="3">
    <source>
        <dbReference type="Proteomes" id="UP000828390"/>
    </source>
</evidence>
<feature type="compositionally biased region" description="Low complexity" evidence="1">
    <location>
        <begin position="398"/>
        <end position="416"/>
    </location>
</feature>
<dbReference type="Proteomes" id="UP000828390">
    <property type="component" value="Unassembled WGS sequence"/>
</dbReference>
<name>A0A9D4LI32_DREPO</name>
<keyword evidence="3" id="KW-1185">Reference proteome</keyword>
<protein>
    <submittedName>
        <fullName evidence="2">Uncharacterized protein</fullName>
    </submittedName>
</protein>
<comment type="caution">
    <text evidence="2">The sequence shown here is derived from an EMBL/GenBank/DDBJ whole genome shotgun (WGS) entry which is preliminary data.</text>
</comment>
<reference evidence="2" key="2">
    <citation type="submission" date="2020-11" db="EMBL/GenBank/DDBJ databases">
        <authorList>
            <person name="McCartney M.A."/>
            <person name="Auch B."/>
            <person name="Kono T."/>
            <person name="Mallez S."/>
            <person name="Becker A."/>
            <person name="Gohl D.M."/>
            <person name="Silverstein K.A.T."/>
            <person name="Koren S."/>
            <person name="Bechman K.B."/>
            <person name="Herman A."/>
            <person name="Abrahante J.E."/>
            <person name="Garbe J."/>
        </authorList>
    </citation>
    <scope>NUCLEOTIDE SEQUENCE</scope>
    <source>
        <strain evidence="2">Duluth1</strain>
        <tissue evidence="2">Whole animal</tissue>
    </source>
</reference>
<feature type="region of interest" description="Disordered" evidence="1">
    <location>
        <begin position="392"/>
        <end position="486"/>
    </location>
</feature>
<reference evidence="2" key="1">
    <citation type="journal article" date="2019" name="bioRxiv">
        <title>The Genome of the Zebra Mussel, Dreissena polymorpha: A Resource for Invasive Species Research.</title>
        <authorList>
            <person name="McCartney M.A."/>
            <person name="Auch B."/>
            <person name="Kono T."/>
            <person name="Mallez S."/>
            <person name="Zhang Y."/>
            <person name="Obille A."/>
            <person name="Becker A."/>
            <person name="Abrahante J.E."/>
            <person name="Garbe J."/>
            <person name="Badalamenti J.P."/>
            <person name="Herman A."/>
            <person name="Mangelson H."/>
            <person name="Liachko I."/>
            <person name="Sullivan S."/>
            <person name="Sone E.D."/>
            <person name="Koren S."/>
            <person name="Silverstein K.A.T."/>
            <person name="Beckman K.B."/>
            <person name="Gohl D.M."/>
        </authorList>
    </citation>
    <scope>NUCLEOTIDE SEQUENCE</scope>
    <source>
        <strain evidence="2">Duluth1</strain>
        <tissue evidence="2">Whole animal</tissue>
    </source>
</reference>
<organism evidence="2 3">
    <name type="scientific">Dreissena polymorpha</name>
    <name type="common">Zebra mussel</name>
    <name type="synonym">Mytilus polymorpha</name>
    <dbReference type="NCBI Taxonomy" id="45954"/>
    <lineage>
        <taxon>Eukaryota</taxon>
        <taxon>Metazoa</taxon>
        <taxon>Spiralia</taxon>
        <taxon>Lophotrochozoa</taxon>
        <taxon>Mollusca</taxon>
        <taxon>Bivalvia</taxon>
        <taxon>Autobranchia</taxon>
        <taxon>Heteroconchia</taxon>
        <taxon>Euheterodonta</taxon>
        <taxon>Imparidentia</taxon>
        <taxon>Neoheterodontei</taxon>
        <taxon>Myida</taxon>
        <taxon>Dreissenoidea</taxon>
        <taxon>Dreissenidae</taxon>
        <taxon>Dreissena</taxon>
    </lineage>
</organism>
<dbReference type="EMBL" id="JAIWYP010000003">
    <property type="protein sequence ID" value="KAH3857261.1"/>
    <property type="molecule type" value="Genomic_DNA"/>
</dbReference>
<feature type="compositionally biased region" description="Polar residues" evidence="1">
    <location>
        <begin position="469"/>
        <end position="486"/>
    </location>
</feature>